<dbReference type="SUPFAM" id="SSF103473">
    <property type="entry name" value="MFS general substrate transporter"/>
    <property type="match status" value="1"/>
</dbReference>
<evidence type="ECO:0000256" key="1">
    <source>
        <dbReference type="SAM" id="Phobius"/>
    </source>
</evidence>
<dbReference type="EMBL" id="JAAGBB010000010">
    <property type="protein sequence ID" value="MBR0664795.1"/>
    <property type="molecule type" value="Genomic_DNA"/>
</dbReference>
<keyword evidence="1" id="KW-1133">Transmembrane helix</keyword>
<name>A0ABS5EWX1_9PROT</name>
<accession>A0ABS5EWX1</accession>
<gene>
    <name evidence="2" type="ORF">GXW71_10575</name>
</gene>
<evidence type="ECO:0000313" key="3">
    <source>
        <dbReference type="Proteomes" id="UP001196870"/>
    </source>
</evidence>
<evidence type="ECO:0008006" key="4">
    <source>
        <dbReference type="Google" id="ProtNLM"/>
    </source>
</evidence>
<proteinExistence type="predicted"/>
<feature type="transmembrane region" description="Helical" evidence="1">
    <location>
        <begin position="48"/>
        <end position="72"/>
    </location>
</feature>
<dbReference type="InterPro" id="IPR036259">
    <property type="entry name" value="MFS_trans_sf"/>
</dbReference>
<reference evidence="3" key="1">
    <citation type="journal article" date="2021" name="Syst. Appl. Microbiol.">
        <title>Roseomonas hellenica sp. nov., isolated from roots of wild-growing Alkanna tinctoria.</title>
        <authorList>
            <person name="Rat A."/>
            <person name="Naranjo H.D."/>
            <person name="Lebbe L."/>
            <person name="Cnockaert M."/>
            <person name="Krigas N."/>
            <person name="Grigoriadou K."/>
            <person name="Maloupa E."/>
            <person name="Willems A."/>
        </authorList>
    </citation>
    <scope>NUCLEOTIDE SEQUENCE [LARGE SCALE GENOMIC DNA]</scope>
    <source>
        <strain evidence="3">LMG 31523</strain>
    </source>
</reference>
<dbReference type="RefSeq" id="WP_211852454.1">
    <property type="nucleotide sequence ID" value="NZ_JAAGBB010000010.1"/>
</dbReference>
<keyword evidence="3" id="KW-1185">Reference proteome</keyword>
<protein>
    <recommendedName>
        <fullName evidence="4">MFS transporter</fullName>
    </recommendedName>
</protein>
<evidence type="ECO:0000313" key="2">
    <source>
        <dbReference type="EMBL" id="MBR0664795.1"/>
    </source>
</evidence>
<keyword evidence="1" id="KW-0812">Transmembrane</keyword>
<sequence length="76" mass="8005">MRMSGGTRLMLLALGAMFVQQTFASLGRSLPTVIAPAIISDLRLDAAWVGVYVSLIAVSALICQLGCGSFIIRYGA</sequence>
<comment type="caution">
    <text evidence="2">The sequence shown here is derived from an EMBL/GenBank/DDBJ whole genome shotgun (WGS) entry which is preliminary data.</text>
</comment>
<dbReference type="Proteomes" id="UP001196870">
    <property type="component" value="Unassembled WGS sequence"/>
</dbReference>
<organism evidence="2 3">
    <name type="scientific">Plastoroseomonas hellenica</name>
    <dbReference type="NCBI Taxonomy" id="2687306"/>
    <lineage>
        <taxon>Bacteria</taxon>
        <taxon>Pseudomonadati</taxon>
        <taxon>Pseudomonadota</taxon>
        <taxon>Alphaproteobacteria</taxon>
        <taxon>Acetobacterales</taxon>
        <taxon>Acetobacteraceae</taxon>
        <taxon>Plastoroseomonas</taxon>
    </lineage>
</organism>
<keyword evidence="1" id="KW-0472">Membrane</keyword>